<dbReference type="PANTHER" id="PTHR47755">
    <property type="entry name" value="CELL DIVISION PROTEIN FTSX"/>
    <property type="match status" value="1"/>
</dbReference>
<dbReference type="RefSeq" id="WP_007271802.1">
    <property type="nucleotide sequence ID" value="NZ_VOBL01000001.1"/>
</dbReference>
<dbReference type="PIRSF" id="PIRSF003097">
    <property type="entry name" value="FtsX"/>
    <property type="match status" value="1"/>
</dbReference>
<evidence type="ECO:0000256" key="3">
    <source>
        <dbReference type="ARBA" id="ARBA00007379"/>
    </source>
</evidence>
<keyword evidence="8 13" id="KW-0812">Transmembrane</keyword>
<evidence type="ECO:0000256" key="2">
    <source>
        <dbReference type="ARBA" id="ARBA00004651"/>
    </source>
</evidence>
<feature type="domain" description="ABC3 transporter permease C-terminal" evidence="14">
    <location>
        <begin position="185"/>
        <end position="302"/>
    </location>
</feature>
<comment type="similarity">
    <text evidence="3 12">Belongs to the ABC-4 integral membrane protein family. FtsX subfamily.</text>
</comment>
<dbReference type="OrthoDB" id="9812531at2"/>
<name>A0A5B0ELF3_9MICC</name>
<dbReference type="InterPro" id="IPR040690">
    <property type="entry name" value="FtsX_ECD"/>
</dbReference>
<dbReference type="EMBL" id="VOBL01000001">
    <property type="protein sequence ID" value="KAA0979633.1"/>
    <property type="molecule type" value="Genomic_DNA"/>
</dbReference>
<feature type="transmembrane region" description="Helical" evidence="13">
    <location>
        <begin position="268"/>
        <end position="292"/>
    </location>
</feature>
<feature type="domain" description="FtsX extracellular" evidence="15">
    <location>
        <begin position="56"/>
        <end position="161"/>
    </location>
</feature>
<evidence type="ECO:0000256" key="4">
    <source>
        <dbReference type="ARBA" id="ARBA00011160"/>
    </source>
</evidence>
<keyword evidence="9 13" id="KW-1133">Transmembrane helix</keyword>
<dbReference type="InterPro" id="IPR003838">
    <property type="entry name" value="ABC3_permease_C"/>
</dbReference>
<protein>
    <recommendedName>
        <fullName evidence="5 12">Cell division protein FtsX</fullName>
    </recommendedName>
</protein>
<dbReference type="GO" id="GO:0005886">
    <property type="term" value="C:plasma membrane"/>
    <property type="evidence" value="ECO:0007669"/>
    <property type="project" value="UniProtKB-SubCell"/>
</dbReference>
<keyword evidence="11 12" id="KW-0131">Cell cycle</keyword>
<evidence type="ECO:0000259" key="14">
    <source>
        <dbReference type="Pfam" id="PF02687"/>
    </source>
</evidence>
<comment type="subunit">
    <text evidence="4">Forms a membrane-associated complex with FtsE.</text>
</comment>
<feature type="transmembrane region" description="Helical" evidence="13">
    <location>
        <begin position="234"/>
        <end position="256"/>
    </location>
</feature>
<dbReference type="Pfam" id="PF02687">
    <property type="entry name" value="FtsX"/>
    <property type="match status" value="1"/>
</dbReference>
<evidence type="ECO:0000256" key="12">
    <source>
        <dbReference type="PIRNR" id="PIRNR003097"/>
    </source>
</evidence>
<evidence type="ECO:0000313" key="17">
    <source>
        <dbReference type="Proteomes" id="UP000323856"/>
    </source>
</evidence>
<evidence type="ECO:0000256" key="10">
    <source>
        <dbReference type="ARBA" id="ARBA00023136"/>
    </source>
</evidence>
<dbReference type="Gene3D" id="3.30.70.3040">
    <property type="match status" value="1"/>
</dbReference>
<accession>A0A5B0ELF3</accession>
<comment type="function">
    <text evidence="1">Part of the ABC transporter FtsEX involved in cellular division.</text>
</comment>
<keyword evidence="6 12" id="KW-1003">Cell membrane</keyword>
<organism evidence="16 17">
    <name type="scientific">Paeniglutamicibacter gangotriensis</name>
    <dbReference type="NCBI Taxonomy" id="254787"/>
    <lineage>
        <taxon>Bacteria</taxon>
        <taxon>Bacillati</taxon>
        <taxon>Actinomycetota</taxon>
        <taxon>Actinomycetes</taxon>
        <taxon>Micrococcales</taxon>
        <taxon>Micrococcaceae</taxon>
        <taxon>Paeniglutamicibacter</taxon>
    </lineage>
</organism>
<evidence type="ECO:0000256" key="11">
    <source>
        <dbReference type="ARBA" id="ARBA00023306"/>
    </source>
</evidence>
<proteinExistence type="inferred from homology"/>
<evidence type="ECO:0000256" key="8">
    <source>
        <dbReference type="ARBA" id="ARBA00022692"/>
    </source>
</evidence>
<dbReference type="InterPro" id="IPR004513">
    <property type="entry name" value="FtsX"/>
</dbReference>
<dbReference type="GO" id="GO:0051301">
    <property type="term" value="P:cell division"/>
    <property type="evidence" value="ECO:0007669"/>
    <property type="project" value="UniProtKB-KW"/>
</dbReference>
<evidence type="ECO:0000313" key="16">
    <source>
        <dbReference type="EMBL" id="KAA0979633.1"/>
    </source>
</evidence>
<dbReference type="NCBIfam" id="NF038346">
    <property type="entry name" value="FtsX_actino"/>
    <property type="match status" value="1"/>
</dbReference>
<evidence type="ECO:0000256" key="13">
    <source>
        <dbReference type="SAM" id="Phobius"/>
    </source>
</evidence>
<dbReference type="PANTHER" id="PTHR47755:SF1">
    <property type="entry name" value="CELL DIVISION PROTEIN FTSX"/>
    <property type="match status" value="1"/>
</dbReference>
<comment type="subcellular location">
    <subcellularLocation>
        <location evidence="2">Cell membrane</location>
        <topology evidence="2">Multi-pass membrane protein</topology>
    </subcellularLocation>
</comment>
<keyword evidence="7 12" id="KW-0132">Cell division</keyword>
<dbReference type="Pfam" id="PF18075">
    <property type="entry name" value="FtsX_ECD"/>
    <property type="match status" value="1"/>
</dbReference>
<evidence type="ECO:0000256" key="5">
    <source>
        <dbReference type="ARBA" id="ARBA00021907"/>
    </source>
</evidence>
<evidence type="ECO:0000256" key="7">
    <source>
        <dbReference type="ARBA" id="ARBA00022618"/>
    </source>
</evidence>
<keyword evidence="10 12" id="KW-0472">Membrane</keyword>
<evidence type="ECO:0000256" key="6">
    <source>
        <dbReference type="ARBA" id="ARBA00022475"/>
    </source>
</evidence>
<gene>
    <name evidence="16" type="ORF">FQ154_00220</name>
</gene>
<evidence type="ECO:0000256" key="9">
    <source>
        <dbReference type="ARBA" id="ARBA00022989"/>
    </source>
</evidence>
<dbReference type="InterPro" id="IPR047929">
    <property type="entry name" value="FtsX_actino"/>
</dbReference>
<feature type="transmembrane region" description="Helical" evidence="13">
    <location>
        <begin position="174"/>
        <end position="197"/>
    </location>
</feature>
<evidence type="ECO:0000259" key="15">
    <source>
        <dbReference type="Pfam" id="PF18075"/>
    </source>
</evidence>
<comment type="caution">
    <text evidence="16">The sequence shown here is derived from an EMBL/GenBank/DDBJ whole genome shotgun (WGS) entry which is preliminary data.</text>
</comment>
<dbReference type="AlphaFoldDB" id="A0A5B0ELF3"/>
<sequence>MKLGFILGEVGTGLRRNLSMVVSVVLVTFISLTFVGTAALMQMQITQMKGYWYDKVQVAIYLCGEHNESSNCTEGAVTEGQRGEIESMLGSSAVKPYVDNFEYESKEQALAHFQEQFENSSMSETVTAEQLPESFRVSLVDPEKYQIIKELFSSTDGVDVVVDQRELLEKIFSIINIASFVAIGIAGVMILCAVLLVGTTIRLSAYLRRRETGIMRLVGASKSSLQLPFVLEGIIAALVGALLASGVLWAAVRFLVDEKLAIEYKDTAFISTGEVLIVAPWLILLGVVLAGVSSLVTLRRYLKV</sequence>
<dbReference type="Proteomes" id="UP000323856">
    <property type="component" value="Unassembled WGS sequence"/>
</dbReference>
<feature type="transmembrane region" description="Helical" evidence="13">
    <location>
        <begin position="20"/>
        <end position="41"/>
    </location>
</feature>
<evidence type="ECO:0000256" key="1">
    <source>
        <dbReference type="ARBA" id="ARBA00003552"/>
    </source>
</evidence>
<reference evidence="16 17" key="1">
    <citation type="submission" date="2019-07" db="EMBL/GenBank/DDBJ databases">
        <title>Analysis of the biochemical properties, biological activity and biotechnological potential of siderophores and biosurfactants produced by Antarctic psychrotolerant bacteria.</title>
        <authorList>
            <person name="Styczynski M."/>
            <person name="Krucon T."/>
            <person name="Decewicz P."/>
            <person name="Dziewit L."/>
        </authorList>
    </citation>
    <scope>NUCLEOTIDE SEQUENCE [LARGE SCALE GENOMIC DNA]</scope>
    <source>
        <strain evidence="16 17">ANT_H27</strain>
    </source>
</reference>